<evidence type="ECO:0008006" key="3">
    <source>
        <dbReference type="Google" id="ProtNLM"/>
    </source>
</evidence>
<dbReference type="RefSeq" id="WP_184699017.1">
    <property type="nucleotide sequence ID" value="NZ_JACHJN010000019.1"/>
</dbReference>
<dbReference type="Proteomes" id="UP000547510">
    <property type="component" value="Unassembled WGS sequence"/>
</dbReference>
<proteinExistence type="predicted"/>
<evidence type="ECO:0000313" key="1">
    <source>
        <dbReference type="EMBL" id="MBB5960644.1"/>
    </source>
</evidence>
<reference evidence="1 2" key="1">
    <citation type="submission" date="2020-08" db="EMBL/GenBank/DDBJ databases">
        <title>Genomic Encyclopedia of Type Strains, Phase III (KMG-III): the genomes of soil and plant-associated and newly described type strains.</title>
        <authorList>
            <person name="Whitman W."/>
        </authorList>
    </citation>
    <scope>NUCLEOTIDE SEQUENCE [LARGE SCALE GENOMIC DNA]</scope>
    <source>
        <strain evidence="1 2">CECT 8640</strain>
    </source>
</reference>
<dbReference type="EMBL" id="JACHJN010000019">
    <property type="protein sequence ID" value="MBB5960644.1"/>
    <property type="molecule type" value="Genomic_DNA"/>
</dbReference>
<dbReference type="GO" id="GO:0000150">
    <property type="term" value="F:DNA strand exchange activity"/>
    <property type="evidence" value="ECO:0007669"/>
    <property type="project" value="InterPro"/>
</dbReference>
<comment type="caution">
    <text evidence="1">The sequence shown here is derived from an EMBL/GenBank/DDBJ whole genome shotgun (WGS) entry which is preliminary data.</text>
</comment>
<gene>
    <name evidence="1" type="ORF">FHS29_007272</name>
</gene>
<keyword evidence="2" id="KW-1185">Reference proteome</keyword>
<accession>A0A841CWG2</accession>
<dbReference type="InterPro" id="IPR036162">
    <property type="entry name" value="Resolvase-like_N_sf"/>
</dbReference>
<protein>
    <recommendedName>
        <fullName evidence="3">Resolvase/invertase-type recombinase catalytic domain-containing protein</fullName>
    </recommendedName>
</protein>
<dbReference type="Gene3D" id="3.40.50.1390">
    <property type="entry name" value="Resolvase, N-terminal catalytic domain"/>
    <property type="match status" value="1"/>
</dbReference>
<name>A0A841CWG2_9PSEU</name>
<dbReference type="AlphaFoldDB" id="A0A841CWG2"/>
<organism evidence="1 2">
    <name type="scientific">Saccharothrix tamanrassetensis</name>
    <dbReference type="NCBI Taxonomy" id="1051531"/>
    <lineage>
        <taxon>Bacteria</taxon>
        <taxon>Bacillati</taxon>
        <taxon>Actinomycetota</taxon>
        <taxon>Actinomycetes</taxon>
        <taxon>Pseudonocardiales</taxon>
        <taxon>Pseudonocardiaceae</taxon>
        <taxon>Saccharothrix</taxon>
    </lineage>
</organism>
<dbReference type="GO" id="GO:0003677">
    <property type="term" value="F:DNA binding"/>
    <property type="evidence" value="ECO:0007669"/>
    <property type="project" value="InterPro"/>
</dbReference>
<sequence>MTSRAWRLEVAQHLTAGRGTITATFFDAGRSRRDRWRDRLQVAELLAAVRDPGRGFDAIVVGEYERGFAGDQLERLQTLFRRHGAQLWLPEAGGPVDLETPEHRALVRMLGAQSLREVIRAVPVPAVRVGHRGGDPVVPAAGVPVRVHLVDE</sequence>
<evidence type="ECO:0000313" key="2">
    <source>
        <dbReference type="Proteomes" id="UP000547510"/>
    </source>
</evidence>